<gene>
    <name evidence="1" type="ORF">NYP18_01925</name>
</gene>
<dbReference type="EMBL" id="JANWTC010000001">
    <property type="protein sequence ID" value="MCS5478407.1"/>
    <property type="molecule type" value="Genomic_DNA"/>
</dbReference>
<keyword evidence="2" id="KW-1185">Reference proteome</keyword>
<accession>A0ABT2FT65</accession>
<protein>
    <submittedName>
        <fullName evidence="1">Uncharacterized protein</fullName>
    </submittedName>
</protein>
<sequence length="60" mass="6098">MAVIFATPSTVTRIVNEHAHMSAYARAVVDKAPALTAQQSALVAAVVVGRGTGGGGHRAR</sequence>
<name>A0ABT2FT65_9CORY</name>
<dbReference type="RefSeq" id="WP_259426424.1">
    <property type="nucleotide sequence ID" value="NZ_JANWTC010000001.1"/>
</dbReference>
<dbReference type="Proteomes" id="UP001205965">
    <property type="component" value="Unassembled WGS sequence"/>
</dbReference>
<evidence type="ECO:0000313" key="2">
    <source>
        <dbReference type="Proteomes" id="UP001205965"/>
    </source>
</evidence>
<proteinExistence type="predicted"/>
<reference evidence="1 2" key="1">
    <citation type="submission" date="2022-08" db="EMBL/GenBank/DDBJ databases">
        <title>YIM 101645 draft genome.</title>
        <authorList>
            <person name="Chen X."/>
        </authorList>
    </citation>
    <scope>NUCLEOTIDE SEQUENCE [LARGE SCALE GENOMIC DNA]</scope>
    <source>
        <strain evidence="1 2">YIM 101645</strain>
    </source>
</reference>
<comment type="caution">
    <text evidence="1">The sequence shown here is derived from an EMBL/GenBank/DDBJ whole genome shotgun (WGS) entry which is preliminary data.</text>
</comment>
<organism evidence="1 2">
    <name type="scientific">Corynebacterium lemuris</name>
    <dbReference type="NCBI Taxonomy" id="1859292"/>
    <lineage>
        <taxon>Bacteria</taxon>
        <taxon>Bacillati</taxon>
        <taxon>Actinomycetota</taxon>
        <taxon>Actinomycetes</taxon>
        <taxon>Mycobacteriales</taxon>
        <taxon>Corynebacteriaceae</taxon>
        <taxon>Corynebacterium</taxon>
    </lineage>
</organism>
<evidence type="ECO:0000313" key="1">
    <source>
        <dbReference type="EMBL" id="MCS5478407.1"/>
    </source>
</evidence>